<evidence type="ECO:0000256" key="1">
    <source>
        <dbReference type="SAM" id="MobiDB-lite"/>
    </source>
</evidence>
<sequence>MANTAPNTRGLTPGGTSLSGDGTHSPRVTVSLPAAAKAELDEHAKEAGMGTAKYVRKILLDHLTSNE</sequence>
<organism evidence="2 3">
    <name type="scientific">Gordonia jinhuaensis</name>
    <dbReference type="NCBI Taxonomy" id="1517702"/>
    <lineage>
        <taxon>Bacteria</taxon>
        <taxon>Bacillati</taxon>
        <taxon>Actinomycetota</taxon>
        <taxon>Actinomycetes</taxon>
        <taxon>Mycobacteriales</taxon>
        <taxon>Gordoniaceae</taxon>
        <taxon>Gordonia</taxon>
    </lineage>
</organism>
<dbReference type="RefSeq" id="WP_188585364.1">
    <property type="nucleotide sequence ID" value="NZ_BMGC01000004.1"/>
</dbReference>
<evidence type="ECO:0000313" key="2">
    <source>
        <dbReference type="EMBL" id="GGB22712.1"/>
    </source>
</evidence>
<dbReference type="CDD" id="cd21631">
    <property type="entry name" value="RHH_CopG_NikR-like"/>
    <property type="match status" value="1"/>
</dbReference>
<feature type="region of interest" description="Disordered" evidence="1">
    <location>
        <begin position="1"/>
        <end position="29"/>
    </location>
</feature>
<dbReference type="AlphaFoldDB" id="A0A916SY06"/>
<evidence type="ECO:0000313" key="3">
    <source>
        <dbReference type="Proteomes" id="UP000621454"/>
    </source>
</evidence>
<evidence type="ECO:0008006" key="4">
    <source>
        <dbReference type="Google" id="ProtNLM"/>
    </source>
</evidence>
<dbReference type="Proteomes" id="UP000621454">
    <property type="component" value="Unassembled WGS sequence"/>
</dbReference>
<gene>
    <name evidence="2" type="ORF">GCM10011489_08680</name>
</gene>
<proteinExistence type="predicted"/>
<accession>A0A916SY06</accession>
<comment type="caution">
    <text evidence="2">The sequence shown here is derived from an EMBL/GenBank/DDBJ whole genome shotgun (WGS) entry which is preliminary data.</text>
</comment>
<reference evidence="2" key="1">
    <citation type="journal article" date="2014" name="Int. J. Syst. Evol. Microbiol.">
        <title>Complete genome sequence of Corynebacterium casei LMG S-19264T (=DSM 44701T), isolated from a smear-ripened cheese.</title>
        <authorList>
            <consortium name="US DOE Joint Genome Institute (JGI-PGF)"/>
            <person name="Walter F."/>
            <person name="Albersmeier A."/>
            <person name="Kalinowski J."/>
            <person name="Ruckert C."/>
        </authorList>
    </citation>
    <scope>NUCLEOTIDE SEQUENCE</scope>
    <source>
        <strain evidence="2">CGMCC 1.12827</strain>
    </source>
</reference>
<dbReference type="GO" id="GO:0006355">
    <property type="term" value="P:regulation of DNA-templated transcription"/>
    <property type="evidence" value="ECO:0007669"/>
    <property type="project" value="InterPro"/>
</dbReference>
<protein>
    <recommendedName>
        <fullName evidence="4">Ribbon-helix-helix protein, copG family</fullName>
    </recommendedName>
</protein>
<keyword evidence="3" id="KW-1185">Reference proteome</keyword>
<name>A0A916SY06_9ACTN</name>
<dbReference type="EMBL" id="BMGC01000004">
    <property type="protein sequence ID" value="GGB22712.1"/>
    <property type="molecule type" value="Genomic_DNA"/>
</dbReference>
<feature type="compositionally biased region" description="Polar residues" evidence="1">
    <location>
        <begin position="1"/>
        <end position="28"/>
    </location>
</feature>
<reference evidence="2" key="2">
    <citation type="submission" date="2020-09" db="EMBL/GenBank/DDBJ databases">
        <authorList>
            <person name="Sun Q."/>
            <person name="Zhou Y."/>
        </authorList>
    </citation>
    <scope>NUCLEOTIDE SEQUENCE</scope>
    <source>
        <strain evidence="2">CGMCC 1.12827</strain>
    </source>
</reference>